<reference evidence="2" key="1">
    <citation type="journal article" date="2022" name="Plant J.">
        <title>Strategies of tolerance reflected in two North American maple genomes.</title>
        <authorList>
            <person name="McEvoy S.L."/>
            <person name="Sezen U.U."/>
            <person name="Trouern-Trend A."/>
            <person name="McMahon S.M."/>
            <person name="Schaberg P.G."/>
            <person name="Yang J."/>
            <person name="Wegrzyn J.L."/>
            <person name="Swenson N.G."/>
        </authorList>
    </citation>
    <scope>NUCLEOTIDE SEQUENCE</scope>
    <source>
        <strain evidence="2">NS2018</strain>
    </source>
</reference>
<evidence type="ECO:0000313" key="2">
    <source>
        <dbReference type="EMBL" id="KAK0607880.1"/>
    </source>
</evidence>
<name>A0AA39TUK6_ACESA</name>
<gene>
    <name evidence="2" type="ORF">LWI29_021951</name>
</gene>
<dbReference type="AlphaFoldDB" id="A0AA39TUK6"/>
<dbReference type="Proteomes" id="UP001168877">
    <property type="component" value="Unassembled WGS sequence"/>
</dbReference>
<proteinExistence type="predicted"/>
<sequence>MALSVEEPVASEVDFPSKVVTGHVVGEVFGTKFKEEELLGRLWREREAVLPVDSKAKKRKFKQDHIKTTTTIDGDSPKVFDGTGDSPEVFNDTGDTGDNGKVFDGTDDSEDFDSSPTTPASRLTLISSIEHSSRQSI</sequence>
<reference evidence="2" key="2">
    <citation type="submission" date="2023-06" db="EMBL/GenBank/DDBJ databases">
        <authorList>
            <person name="Swenson N.G."/>
            <person name="Wegrzyn J.L."/>
            <person name="Mcevoy S.L."/>
        </authorList>
    </citation>
    <scope>NUCLEOTIDE SEQUENCE</scope>
    <source>
        <strain evidence="2">NS2018</strain>
        <tissue evidence="2">Leaf</tissue>
    </source>
</reference>
<dbReference type="EMBL" id="JAUESC010000001">
    <property type="protein sequence ID" value="KAK0607880.1"/>
    <property type="molecule type" value="Genomic_DNA"/>
</dbReference>
<evidence type="ECO:0000313" key="3">
    <source>
        <dbReference type="Proteomes" id="UP001168877"/>
    </source>
</evidence>
<feature type="compositionally biased region" description="Polar residues" evidence="1">
    <location>
        <begin position="114"/>
        <end position="137"/>
    </location>
</feature>
<organism evidence="2 3">
    <name type="scientific">Acer saccharum</name>
    <name type="common">Sugar maple</name>
    <dbReference type="NCBI Taxonomy" id="4024"/>
    <lineage>
        <taxon>Eukaryota</taxon>
        <taxon>Viridiplantae</taxon>
        <taxon>Streptophyta</taxon>
        <taxon>Embryophyta</taxon>
        <taxon>Tracheophyta</taxon>
        <taxon>Spermatophyta</taxon>
        <taxon>Magnoliopsida</taxon>
        <taxon>eudicotyledons</taxon>
        <taxon>Gunneridae</taxon>
        <taxon>Pentapetalae</taxon>
        <taxon>rosids</taxon>
        <taxon>malvids</taxon>
        <taxon>Sapindales</taxon>
        <taxon>Sapindaceae</taxon>
        <taxon>Hippocastanoideae</taxon>
        <taxon>Acereae</taxon>
        <taxon>Acer</taxon>
    </lineage>
</organism>
<evidence type="ECO:0000256" key="1">
    <source>
        <dbReference type="SAM" id="MobiDB-lite"/>
    </source>
</evidence>
<protein>
    <submittedName>
        <fullName evidence="2">Uncharacterized protein</fullName>
    </submittedName>
</protein>
<keyword evidence="3" id="KW-1185">Reference proteome</keyword>
<feature type="region of interest" description="Disordered" evidence="1">
    <location>
        <begin position="60"/>
        <end position="137"/>
    </location>
</feature>
<comment type="caution">
    <text evidence="2">The sequence shown here is derived from an EMBL/GenBank/DDBJ whole genome shotgun (WGS) entry which is preliminary data.</text>
</comment>
<accession>A0AA39TUK6</accession>